<gene>
    <name evidence="2" type="ORF">GX51_07908</name>
</gene>
<dbReference type="OrthoDB" id="4725912at2759"/>
<sequence>MSTSQDDNRGASPVTAQPSQHHQENTAEDLTLQVDFSWQRFKSLITNKADPQASPLYVVHHKLVKPHLTFKSGADDTPFATGSLHTFSIDAECEIRGRPTPLKALKRFKTEYMHRSHALAHNHNVADGGASSAEPARMTWIGSCGLKTWDYICMDERQMPVAKFSANIWGVKKIGTITFLGANIPSARATGAISDAVREEIVVTSLTLFYCMVLRTNSVFSLFGAVFSRPGHEEKVVEEGKGDGVSKAVVSAQ</sequence>
<evidence type="ECO:0000256" key="1">
    <source>
        <dbReference type="SAM" id="MobiDB-lite"/>
    </source>
</evidence>
<reference evidence="2 3" key="1">
    <citation type="submission" date="2017-10" db="EMBL/GenBank/DDBJ databases">
        <title>Comparative genomics in systemic dimorphic fungi from Ajellomycetaceae.</title>
        <authorList>
            <person name="Munoz J.F."/>
            <person name="Mcewen J.G."/>
            <person name="Clay O.K."/>
            <person name="Cuomo C.A."/>
        </authorList>
    </citation>
    <scope>NUCLEOTIDE SEQUENCE [LARGE SCALE GENOMIC DNA]</scope>
    <source>
        <strain evidence="2 3">UAMH130</strain>
    </source>
</reference>
<accession>A0A2B7WI26</accession>
<comment type="caution">
    <text evidence="2">The sequence shown here is derived from an EMBL/GenBank/DDBJ whole genome shotgun (WGS) entry which is preliminary data.</text>
</comment>
<feature type="region of interest" description="Disordered" evidence="1">
    <location>
        <begin position="1"/>
        <end position="25"/>
    </location>
</feature>
<dbReference type="EMBL" id="PDNC01000183">
    <property type="protein sequence ID" value="PGG96272.1"/>
    <property type="molecule type" value="Genomic_DNA"/>
</dbReference>
<organism evidence="2 3">
    <name type="scientific">Blastomyces parvus</name>
    <dbReference type="NCBI Taxonomy" id="2060905"/>
    <lineage>
        <taxon>Eukaryota</taxon>
        <taxon>Fungi</taxon>
        <taxon>Dikarya</taxon>
        <taxon>Ascomycota</taxon>
        <taxon>Pezizomycotina</taxon>
        <taxon>Eurotiomycetes</taxon>
        <taxon>Eurotiomycetidae</taxon>
        <taxon>Onygenales</taxon>
        <taxon>Ajellomycetaceae</taxon>
        <taxon>Blastomyces</taxon>
    </lineage>
</organism>
<name>A0A2B7WI26_9EURO</name>
<evidence type="ECO:0000313" key="2">
    <source>
        <dbReference type="EMBL" id="PGG96272.1"/>
    </source>
</evidence>
<proteinExistence type="predicted"/>
<protein>
    <submittedName>
        <fullName evidence="2">Uncharacterized protein</fullName>
    </submittedName>
</protein>
<dbReference type="AlphaFoldDB" id="A0A2B7WI26"/>
<evidence type="ECO:0000313" key="3">
    <source>
        <dbReference type="Proteomes" id="UP000224080"/>
    </source>
</evidence>
<dbReference type="Proteomes" id="UP000224080">
    <property type="component" value="Unassembled WGS sequence"/>
</dbReference>
<keyword evidence="3" id="KW-1185">Reference proteome</keyword>